<feature type="transmembrane region" description="Helical" evidence="1">
    <location>
        <begin position="51"/>
        <end position="77"/>
    </location>
</feature>
<keyword evidence="4" id="KW-1185">Reference proteome</keyword>
<feature type="domain" description="Rab-GAP TBC" evidence="2">
    <location>
        <begin position="67"/>
        <end position="100"/>
    </location>
</feature>
<dbReference type="EMBL" id="OX465084">
    <property type="protein sequence ID" value="CAI9296884.1"/>
    <property type="molecule type" value="Genomic_DNA"/>
</dbReference>
<evidence type="ECO:0000259" key="2">
    <source>
        <dbReference type="Pfam" id="PF00566"/>
    </source>
</evidence>
<dbReference type="InterPro" id="IPR000195">
    <property type="entry name" value="Rab-GAP-TBC_dom"/>
</dbReference>
<evidence type="ECO:0000313" key="3">
    <source>
        <dbReference type="EMBL" id="CAI9296884.1"/>
    </source>
</evidence>
<dbReference type="PANTHER" id="PTHR45727">
    <property type="entry name" value="NPC INTRACELLULAR CHOLESTEROL TRANSPORTER 1"/>
    <property type="match status" value="1"/>
</dbReference>
<reference evidence="3" key="1">
    <citation type="submission" date="2023-04" db="EMBL/GenBank/DDBJ databases">
        <authorList>
            <person name="Vijverberg K."/>
            <person name="Xiong W."/>
            <person name="Schranz E."/>
        </authorList>
    </citation>
    <scope>NUCLEOTIDE SEQUENCE</scope>
</reference>
<keyword evidence="1" id="KW-1133">Transmembrane helix</keyword>
<evidence type="ECO:0000256" key="1">
    <source>
        <dbReference type="SAM" id="Phobius"/>
    </source>
</evidence>
<protein>
    <recommendedName>
        <fullName evidence="2">Rab-GAP TBC domain-containing protein</fullName>
    </recommendedName>
</protein>
<dbReference type="GO" id="GO:0016020">
    <property type="term" value="C:membrane"/>
    <property type="evidence" value="ECO:0007669"/>
    <property type="project" value="TreeGrafter"/>
</dbReference>
<name>A0AA35ZRC8_LACSI</name>
<dbReference type="PANTHER" id="PTHR45727:SF2">
    <property type="entry name" value="NPC INTRACELLULAR CHOLESTEROL TRANSPORTER 1"/>
    <property type="match status" value="1"/>
</dbReference>
<dbReference type="Proteomes" id="UP001177003">
    <property type="component" value="Chromosome 8"/>
</dbReference>
<organism evidence="3 4">
    <name type="scientific">Lactuca saligna</name>
    <name type="common">Willowleaf lettuce</name>
    <dbReference type="NCBI Taxonomy" id="75948"/>
    <lineage>
        <taxon>Eukaryota</taxon>
        <taxon>Viridiplantae</taxon>
        <taxon>Streptophyta</taxon>
        <taxon>Embryophyta</taxon>
        <taxon>Tracheophyta</taxon>
        <taxon>Spermatophyta</taxon>
        <taxon>Magnoliopsida</taxon>
        <taxon>eudicotyledons</taxon>
        <taxon>Gunneridae</taxon>
        <taxon>Pentapetalae</taxon>
        <taxon>asterids</taxon>
        <taxon>campanulids</taxon>
        <taxon>Asterales</taxon>
        <taxon>Asteraceae</taxon>
        <taxon>Cichorioideae</taxon>
        <taxon>Cichorieae</taxon>
        <taxon>Lactucinae</taxon>
        <taxon>Lactuca</taxon>
    </lineage>
</organism>
<dbReference type="SUPFAM" id="SSF47923">
    <property type="entry name" value="Ypt/Rab-GAP domain of gyp1p"/>
    <property type="match status" value="1"/>
</dbReference>
<dbReference type="AlphaFoldDB" id="A0AA35ZRC8"/>
<keyword evidence="1" id="KW-0812">Transmembrane</keyword>
<dbReference type="GO" id="GO:0032934">
    <property type="term" value="F:sterol binding"/>
    <property type="evidence" value="ECO:0007669"/>
    <property type="project" value="TreeGrafter"/>
</dbReference>
<gene>
    <name evidence="3" type="ORF">LSALG_LOCUS35726</name>
</gene>
<dbReference type="Gene3D" id="1.10.8.270">
    <property type="entry name" value="putative rabgap domain of human tbc1 domain family member 14 like domains"/>
    <property type="match status" value="1"/>
</dbReference>
<evidence type="ECO:0000313" key="4">
    <source>
        <dbReference type="Proteomes" id="UP001177003"/>
    </source>
</evidence>
<proteinExistence type="predicted"/>
<dbReference type="Pfam" id="PF00566">
    <property type="entry name" value="RabGAP-TBC"/>
    <property type="match status" value="1"/>
</dbReference>
<sequence length="103" mass="11713">MPLLKRESITDTITILISYLVMSAYISLALGDTPRFTSFYISSKMFLGLSGVMVVMLYVIPFLVLAGMSDLLSLILFIMQDESEAFWCFVSLMERFQPNFNCD</sequence>
<keyword evidence="1" id="KW-0472">Membrane</keyword>
<feature type="transmembrane region" description="Helical" evidence="1">
    <location>
        <begin position="12"/>
        <end position="31"/>
    </location>
</feature>
<dbReference type="GO" id="GO:0015918">
    <property type="term" value="P:sterol transport"/>
    <property type="evidence" value="ECO:0007669"/>
    <property type="project" value="TreeGrafter"/>
</dbReference>
<accession>A0AA35ZRC8</accession>
<dbReference type="InterPro" id="IPR035969">
    <property type="entry name" value="Rab-GAP_TBC_sf"/>
</dbReference>